<evidence type="ECO:0008006" key="10">
    <source>
        <dbReference type="Google" id="ProtNLM"/>
    </source>
</evidence>
<keyword evidence="3 7" id="KW-0479">Metal-binding</keyword>
<comment type="caution">
    <text evidence="8">The sequence shown here is derived from an EMBL/GenBank/DDBJ whole genome shotgun (WGS) entry which is preliminary data.</text>
</comment>
<dbReference type="PRINTS" id="PR00385">
    <property type="entry name" value="P450"/>
</dbReference>
<keyword evidence="7" id="KW-0349">Heme</keyword>
<dbReference type="InterPro" id="IPR036396">
    <property type="entry name" value="Cyt_P450_sf"/>
</dbReference>
<evidence type="ECO:0000313" key="9">
    <source>
        <dbReference type="Proteomes" id="UP001586593"/>
    </source>
</evidence>
<dbReference type="Proteomes" id="UP001586593">
    <property type="component" value="Unassembled WGS sequence"/>
</dbReference>
<comment type="cofactor">
    <cofactor evidence="1">
        <name>heme</name>
        <dbReference type="ChEBI" id="CHEBI:30413"/>
    </cofactor>
</comment>
<gene>
    <name evidence="8" type="ORF">VTK73DRAFT_2502</name>
</gene>
<evidence type="ECO:0000313" key="8">
    <source>
        <dbReference type="EMBL" id="KAL1882093.1"/>
    </source>
</evidence>
<evidence type="ECO:0000256" key="5">
    <source>
        <dbReference type="ARBA" id="ARBA00023004"/>
    </source>
</evidence>
<dbReference type="Pfam" id="PF00067">
    <property type="entry name" value="p450"/>
    <property type="match status" value="1"/>
</dbReference>
<evidence type="ECO:0000256" key="1">
    <source>
        <dbReference type="ARBA" id="ARBA00001971"/>
    </source>
</evidence>
<accession>A0ABR3Y215</accession>
<dbReference type="InterPro" id="IPR001128">
    <property type="entry name" value="Cyt_P450"/>
</dbReference>
<comment type="similarity">
    <text evidence="2 7">Belongs to the cytochrome P450 family.</text>
</comment>
<name>A0ABR3Y215_9PEZI</name>
<sequence>MDRPAAYRFLAALTLPAIAWSLFELYEVVSSQNTPPSSLLLPSVYVFLTVRLLLYLRGKASFHAKERSLGCGPVPSYPHRDPIFGLDLFLATLHVMREDTVLDTLMSRFRRLGSTYSCITLGQRLLLTDDPANVKAVLLGPSSDDWPIAGPRLFAALPVLGPRSIFATNGPAWKEARSALRPSFARTQLADPRRCFGRHVGRLLEHLDAGESGHDVELQRLLLDMTMDSSTDFLFGRSTNMLTNPSPEAKRFLEDFEYASRESTRRARLGGLLIRLPHKKLDEATQRLRDFVQSYLRKALADMEARKEKKEIEVKQGNGQSEVDNINERDYLFLDELVKSGVSEDYMVDQVLSTIVAGRDTTAMALTAVFWFLARSPDVVDKLRKEILAAGVEDPSWEQLKDMRYLNNVLKEALRLCPPVATNSRVANRDLVLPHGGGPDGQLPVLVPKGTPVRWSLHSLQRRNDIYGPDANEFRPERWDDDLRVGWEYIPFHGGPRICLGQQFALTQMAYTVYRVFRHFKSIKPRDNEPLKLSIGITISFSRGCWVSFELA</sequence>
<dbReference type="InterPro" id="IPR017972">
    <property type="entry name" value="Cyt_P450_CS"/>
</dbReference>
<dbReference type="InterPro" id="IPR047146">
    <property type="entry name" value="Cyt_P450_E_CYP52_fungi"/>
</dbReference>
<evidence type="ECO:0000256" key="6">
    <source>
        <dbReference type="ARBA" id="ARBA00023033"/>
    </source>
</evidence>
<dbReference type="PANTHER" id="PTHR24287">
    <property type="entry name" value="P450, PUTATIVE (EUROFUNG)-RELATED"/>
    <property type="match status" value="1"/>
</dbReference>
<dbReference type="InterPro" id="IPR002403">
    <property type="entry name" value="Cyt_P450_E_grp-IV"/>
</dbReference>
<dbReference type="CDD" id="cd11063">
    <property type="entry name" value="CYP52"/>
    <property type="match status" value="1"/>
</dbReference>
<evidence type="ECO:0000256" key="2">
    <source>
        <dbReference type="ARBA" id="ARBA00010617"/>
    </source>
</evidence>
<proteinExistence type="inferred from homology"/>
<protein>
    <recommendedName>
        <fullName evidence="10">Cytochrome P450</fullName>
    </recommendedName>
</protein>
<evidence type="ECO:0000256" key="3">
    <source>
        <dbReference type="ARBA" id="ARBA00022723"/>
    </source>
</evidence>
<keyword evidence="4 7" id="KW-0560">Oxidoreductase</keyword>
<organism evidence="8 9">
    <name type="scientific">Phialemonium thermophilum</name>
    <dbReference type="NCBI Taxonomy" id="223376"/>
    <lineage>
        <taxon>Eukaryota</taxon>
        <taxon>Fungi</taxon>
        <taxon>Dikarya</taxon>
        <taxon>Ascomycota</taxon>
        <taxon>Pezizomycotina</taxon>
        <taxon>Sordariomycetes</taxon>
        <taxon>Sordariomycetidae</taxon>
        <taxon>Cephalothecales</taxon>
        <taxon>Cephalothecaceae</taxon>
        <taxon>Phialemonium</taxon>
    </lineage>
</organism>
<keyword evidence="5 7" id="KW-0408">Iron</keyword>
<dbReference type="PRINTS" id="PR00465">
    <property type="entry name" value="EP450IV"/>
</dbReference>
<evidence type="ECO:0000256" key="7">
    <source>
        <dbReference type="RuleBase" id="RU000461"/>
    </source>
</evidence>
<dbReference type="EMBL" id="JAZHXJ010000017">
    <property type="protein sequence ID" value="KAL1882093.1"/>
    <property type="molecule type" value="Genomic_DNA"/>
</dbReference>
<dbReference type="PANTHER" id="PTHR24287:SF17">
    <property type="entry name" value="P450, PUTATIVE (EUROFUNG)-RELATED"/>
    <property type="match status" value="1"/>
</dbReference>
<evidence type="ECO:0000256" key="4">
    <source>
        <dbReference type="ARBA" id="ARBA00023002"/>
    </source>
</evidence>
<keyword evidence="9" id="KW-1185">Reference proteome</keyword>
<dbReference type="SUPFAM" id="SSF48264">
    <property type="entry name" value="Cytochrome P450"/>
    <property type="match status" value="1"/>
</dbReference>
<dbReference type="Gene3D" id="1.10.630.10">
    <property type="entry name" value="Cytochrome P450"/>
    <property type="match status" value="1"/>
</dbReference>
<keyword evidence="6 7" id="KW-0503">Monooxygenase</keyword>
<dbReference type="PROSITE" id="PS00086">
    <property type="entry name" value="CYTOCHROME_P450"/>
    <property type="match status" value="1"/>
</dbReference>
<reference evidence="8 9" key="1">
    <citation type="journal article" date="2024" name="Commun. Biol.">
        <title>Comparative genomic analysis of thermophilic fungi reveals convergent evolutionary adaptations and gene losses.</title>
        <authorList>
            <person name="Steindorff A.S."/>
            <person name="Aguilar-Pontes M.V."/>
            <person name="Robinson A.J."/>
            <person name="Andreopoulos B."/>
            <person name="LaButti K."/>
            <person name="Kuo A."/>
            <person name="Mondo S."/>
            <person name="Riley R."/>
            <person name="Otillar R."/>
            <person name="Haridas S."/>
            <person name="Lipzen A."/>
            <person name="Grimwood J."/>
            <person name="Schmutz J."/>
            <person name="Clum A."/>
            <person name="Reid I.D."/>
            <person name="Moisan M.C."/>
            <person name="Butler G."/>
            <person name="Nguyen T.T.M."/>
            <person name="Dewar K."/>
            <person name="Conant G."/>
            <person name="Drula E."/>
            <person name="Henrissat B."/>
            <person name="Hansel C."/>
            <person name="Singer S."/>
            <person name="Hutchinson M.I."/>
            <person name="de Vries R.P."/>
            <person name="Natvig D.O."/>
            <person name="Powell A.J."/>
            <person name="Tsang A."/>
            <person name="Grigoriev I.V."/>
        </authorList>
    </citation>
    <scope>NUCLEOTIDE SEQUENCE [LARGE SCALE GENOMIC DNA]</scope>
    <source>
        <strain evidence="8 9">ATCC 24622</strain>
    </source>
</reference>